<accession>A0A2J6WNG9</accession>
<dbReference type="EMBL" id="PNIN01000031">
    <property type="protein sequence ID" value="PMP71952.1"/>
    <property type="molecule type" value="Genomic_DNA"/>
</dbReference>
<dbReference type="SUPFAM" id="SSF52935">
    <property type="entry name" value="PK C-terminal domain-like"/>
    <property type="match status" value="1"/>
</dbReference>
<dbReference type="AlphaFoldDB" id="A0A2J6WNG9"/>
<name>A0A2J6WNG9_9BACT</name>
<proteinExistence type="predicted"/>
<gene>
    <name evidence="1" type="ORF">C0187_02745</name>
</gene>
<dbReference type="Proteomes" id="UP000242881">
    <property type="component" value="Unassembled WGS sequence"/>
</dbReference>
<comment type="caution">
    <text evidence="1">The sequence shown here is derived from an EMBL/GenBank/DDBJ whole genome shotgun (WGS) entry which is preliminary data.</text>
</comment>
<dbReference type="Gene3D" id="3.40.1380.20">
    <property type="entry name" value="Pyruvate kinase, C-terminal domain"/>
    <property type="match status" value="1"/>
</dbReference>
<reference evidence="1 2" key="1">
    <citation type="submission" date="2018-01" db="EMBL/GenBank/DDBJ databases">
        <title>Metagenomic assembled genomes from two thermal pools in the Uzon Caldera, Kamchatka, Russia.</title>
        <authorList>
            <person name="Wilkins L."/>
            <person name="Ettinger C."/>
        </authorList>
    </citation>
    <scope>NUCLEOTIDE SEQUENCE [LARGE SCALE GENOMIC DNA]</scope>
    <source>
        <strain evidence="1">ZAV-05</strain>
    </source>
</reference>
<protein>
    <submittedName>
        <fullName evidence="1">Uncharacterized protein</fullName>
    </submittedName>
</protein>
<dbReference type="InterPro" id="IPR036918">
    <property type="entry name" value="Pyrv_Knase_C_sf"/>
</dbReference>
<evidence type="ECO:0000313" key="1">
    <source>
        <dbReference type="EMBL" id="PMP71952.1"/>
    </source>
</evidence>
<evidence type="ECO:0000313" key="2">
    <source>
        <dbReference type="Proteomes" id="UP000242881"/>
    </source>
</evidence>
<sequence length="207" mass="23094">MVILINPPEVLMFKVSKTYYFDKPGVVNTELAITFAVERALEACIDTIIIPTETGKSAIILSKIAKEKGFSKELIAVRYHTGFENLNEQFMSEDVYNNLINSGFKVHTGTHLFSSISRSFRLRWEGIFMPEIVGETLKIVSSGFKTAIEVAVMAANGGLIKDITRDVISLGGTSSGIDTAIVLRAAYQNNFLDYIRIRELICKPRDY</sequence>
<organism evidence="1 2">
    <name type="scientific">Calditerrivibrio nitroreducens</name>
    <dbReference type="NCBI Taxonomy" id="477976"/>
    <lineage>
        <taxon>Bacteria</taxon>
        <taxon>Pseudomonadati</taxon>
        <taxon>Deferribacterota</taxon>
        <taxon>Deferribacteres</taxon>
        <taxon>Deferribacterales</taxon>
        <taxon>Calditerrivibrionaceae</taxon>
    </lineage>
</organism>